<comment type="caution">
    <text evidence="3">The sequence shown here is derived from an EMBL/GenBank/DDBJ whole genome shotgun (WGS) entry which is preliminary data.</text>
</comment>
<dbReference type="PANTHER" id="PTHR24126:SF14">
    <property type="entry name" value="ANK_REP_REGION DOMAIN-CONTAINING PROTEIN"/>
    <property type="match status" value="1"/>
</dbReference>
<accession>A0A812N524</accession>
<name>A0A812N524_SYMPI</name>
<sequence>MDDSDGSQQGRCISSIPAYVEMCRFFLALCPVIDSPTEDKVFTARTWSCRGWCRLERAARELSVHDTWILVQSSASIELVGTALSFPIDSVGDGEFTIAADRDRLAPIVQSLLRRKLRLCLQKRELPAYRRLLNLQTVHLRGLAAEPIKDLVPGFSARWRPKHYAALSGNVDVVEGLLQLRANPNQRTSRDVPQLGLPLWMSPLDLVFYKHNEAAQLLLAARAHMEGGVGPALHWACNANNAVGARLLCCAGSSPLARNLLGPNALDCAGAFGSMAALEEMLQHCHPTSLDASRALLSCSDGGRGASAKMVQRLIDLRADVNFQRNLRRDWTLLGRMLFSAQALKHRFGTKTVGSTRAYHASGSTALMWALVSAQYEGAAALLAAGARLDICNCRGWRAADFVKGLSIPSFLQQGLEEDPSECRRVACLALSDDDVFEI</sequence>
<dbReference type="SMART" id="SM00248">
    <property type="entry name" value="ANK"/>
    <property type="match status" value="4"/>
</dbReference>
<protein>
    <submittedName>
        <fullName evidence="3">Anks1b protein</fullName>
    </submittedName>
</protein>
<dbReference type="Pfam" id="PF00023">
    <property type="entry name" value="Ank"/>
    <property type="match status" value="1"/>
</dbReference>
<dbReference type="InterPro" id="IPR036770">
    <property type="entry name" value="Ankyrin_rpt-contain_sf"/>
</dbReference>
<dbReference type="InterPro" id="IPR002110">
    <property type="entry name" value="Ankyrin_rpt"/>
</dbReference>
<dbReference type="SUPFAM" id="SSF48403">
    <property type="entry name" value="Ankyrin repeat"/>
    <property type="match status" value="1"/>
</dbReference>
<dbReference type="EMBL" id="CAJNIZ010010557">
    <property type="protein sequence ID" value="CAE7302664.1"/>
    <property type="molecule type" value="Genomic_DNA"/>
</dbReference>
<keyword evidence="1" id="KW-0677">Repeat</keyword>
<dbReference type="AlphaFoldDB" id="A0A812N524"/>
<evidence type="ECO:0000313" key="3">
    <source>
        <dbReference type="EMBL" id="CAE7302664.1"/>
    </source>
</evidence>
<dbReference type="PANTHER" id="PTHR24126">
    <property type="entry name" value="ANKYRIN REPEAT, PH AND SEC7 DOMAIN CONTAINING PROTEIN SECG-RELATED"/>
    <property type="match status" value="1"/>
</dbReference>
<keyword evidence="2" id="KW-0040">ANK repeat</keyword>
<evidence type="ECO:0000313" key="4">
    <source>
        <dbReference type="Proteomes" id="UP000649617"/>
    </source>
</evidence>
<evidence type="ECO:0000256" key="2">
    <source>
        <dbReference type="ARBA" id="ARBA00023043"/>
    </source>
</evidence>
<proteinExistence type="predicted"/>
<gene>
    <name evidence="3" type="primary">anks1b</name>
    <name evidence="3" type="ORF">SPIL2461_LOCUS6835</name>
</gene>
<dbReference type="Proteomes" id="UP000649617">
    <property type="component" value="Unassembled WGS sequence"/>
</dbReference>
<dbReference type="Gene3D" id="1.25.40.20">
    <property type="entry name" value="Ankyrin repeat-containing domain"/>
    <property type="match status" value="2"/>
</dbReference>
<evidence type="ECO:0000256" key="1">
    <source>
        <dbReference type="ARBA" id="ARBA00022737"/>
    </source>
</evidence>
<reference evidence="3" key="1">
    <citation type="submission" date="2021-02" db="EMBL/GenBank/DDBJ databases">
        <authorList>
            <person name="Dougan E. K."/>
            <person name="Rhodes N."/>
            <person name="Thang M."/>
            <person name="Chan C."/>
        </authorList>
    </citation>
    <scope>NUCLEOTIDE SEQUENCE</scope>
</reference>
<organism evidence="3 4">
    <name type="scientific">Symbiodinium pilosum</name>
    <name type="common">Dinoflagellate</name>
    <dbReference type="NCBI Taxonomy" id="2952"/>
    <lineage>
        <taxon>Eukaryota</taxon>
        <taxon>Sar</taxon>
        <taxon>Alveolata</taxon>
        <taxon>Dinophyceae</taxon>
        <taxon>Suessiales</taxon>
        <taxon>Symbiodiniaceae</taxon>
        <taxon>Symbiodinium</taxon>
    </lineage>
</organism>
<keyword evidence="4" id="KW-1185">Reference proteome</keyword>